<evidence type="ECO:0000313" key="2">
    <source>
        <dbReference type="EMBL" id="KAF6222925.1"/>
    </source>
</evidence>
<feature type="region of interest" description="Disordered" evidence="1">
    <location>
        <begin position="38"/>
        <end position="122"/>
    </location>
</feature>
<proteinExistence type="predicted"/>
<gene>
    <name evidence="2" type="ORF">HO133_000976</name>
</gene>
<dbReference type="Proteomes" id="UP000593566">
    <property type="component" value="Unassembled WGS sequence"/>
</dbReference>
<dbReference type="SMART" id="SM00238">
    <property type="entry name" value="BIR"/>
    <property type="match status" value="1"/>
</dbReference>
<evidence type="ECO:0000256" key="1">
    <source>
        <dbReference type="SAM" id="MobiDB-lite"/>
    </source>
</evidence>
<dbReference type="Gene3D" id="1.10.1170.10">
    <property type="entry name" value="Inhibitor Of Apoptosis Protein (2mihbC-IAP-1), Chain A"/>
    <property type="match status" value="1"/>
</dbReference>
<protein>
    <submittedName>
        <fullName evidence="2">Uncharacterized protein</fullName>
    </submittedName>
</protein>
<keyword evidence="3" id="KW-1185">Reference proteome</keyword>
<feature type="compositionally biased region" description="Basic residues" evidence="1">
    <location>
        <begin position="66"/>
        <end position="84"/>
    </location>
</feature>
<feature type="compositionally biased region" description="Polar residues" evidence="1">
    <location>
        <begin position="85"/>
        <end position="94"/>
    </location>
</feature>
<name>A0A8H6CGG9_9LECA</name>
<dbReference type="GeneID" id="59329394"/>
<dbReference type="InterPro" id="IPR001370">
    <property type="entry name" value="BIR_rpt"/>
</dbReference>
<reference evidence="2 3" key="1">
    <citation type="journal article" date="2020" name="Genomics">
        <title>Complete, high-quality genomes from long-read metagenomic sequencing of two wolf lichen thalli reveals enigmatic genome architecture.</title>
        <authorList>
            <person name="McKenzie S.K."/>
            <person name="Walston R.F."/>
            <person name="Allen J.L."/>
        </authorList>
    </citation>
    <scope>NUCLEOTIDE SEQUENCE [LARGE SCALE GENOMIC DNA]</scope>
    <source>
        <strain evidence="2">WasteWater1</strain>
    </source>
</reference>
<dbReference type="SUPFAM" id="SSF57924">
    <property type="entry name" value="Inhibitor of apoptosis (IAP) repeat"/>
    <property type="match status" value="1"/>
</dbReference>
<sequence>MNSYAARLASFTSWPHVYPSASDVARAGFHREFDPTFPSPDLTDSDNPFDFHATRSPKCPFVRATQQKKKNRNQKTRQQYKRSLKATQSATQPEHSVEQEEESLQQANAENTAEKPSDNKATIIKNTAQLSKIPRHMLSTIPHQTTTQQENITAIWPIISAARLWHTITELSIQEKDLLRRSQPNHYGYGNWTSAGKGHIGRCIFGRIETVRCLASTSILLFERLSLRQENLWDSHH</sequence>
<evidence type="ECO:0000313" key="3">
    <source>
        <dbReference type="Proteomes" id="UP000593566"/>
    </source>
</evidence>
<dbReference type="AlphaFoldDB" id="A0A8H6CGG9"/>
<dbReference type="EMBL" id="JACCJB010000011">
    <property type="protein sequence ID" value="KAF6222925.1"/>
    <property type="molecule type" value="Genomic_DNA"/>
</dbReference>
<accession>A0A8H6CGG9</accession>
<comment type="caution">
    <text evidence="2">The sequence shown here is derived from an EMBL/GenBank/DDBJ whole genome shotgun (WGS) entry which is preliminary data.</text>
</comment>
<dbReference type="RefSeq" id="XP_037152271.1">
    <property type="nucleotide sequence ID" value="XM_037291909.1"/>
</dbReference>
<organism evidence="2 3">
    <name type="scientific">Letharia lupina</name>
    <dbReference type="NCBI Taxonomy" id="560253"/>
    <lineage>
        <taxon>Eukaryota</taxon>
        <taxon>Fungi</taxon>
        <taxon>Dikarya</taxon>
        <taxon>Ascomycota</taxon>
        <taxon>Pezizomycotina</taxon>
        <taxon>Lecanoromycetes</taxon>
        <taxon>OSLEUM clade</taxon>
        <taxon>Lecanoromycetidae</taxon>
        <taxon>Lecanorales</taxon>
        <taxon>Lecanorineae</taxon>
        <taxon>Parmeliaceae</taxon>
        <taxon>Letharia</taxon>
    </lineage>
</organism>